<dbReference type="GO" id="GO:0043365">
    <property type="term" value="F:[formate-C-acetyltransferase]-activating enzyme activity"/>
    <property type="evidence" value="ECO:0007669"/>
    <property type="project" value="UniProtKB-EC"/>
</dbReference>
<dbReference type="InterPro" id="IPR013785">
    <property type="entry name" value="Aldolase_TIM"/>
</dbReference>
<keyword evidence="1" id="KW-0949">S-adenosyl-L-methionine</keyword>
<dbReference type="InterPro" id="IPR012840">
    <property type="entry name" value="NrdG2"/>
</dbReference>
<dbReference type="PATRIC" id="fig|1304284.3.peg.2362"/>
<comment type="caution">
    <text evidence="6">The sequence shown here is derived from an EMBL/GenBank/DDBJ whole genome shotgun (WGS) entry which is preliminary data.</text>
</comment>
<evidence type="ECO:0000313" key="7">
    <source>
        <dbReference type="Proteomes" id="UP000013378"/>
    </source>
</evidence>
<dbReference type="PANTHER" id="PTHR11228">
    <property type="entry name" value="RADICAL SAM DOMAIN PROTEIN"/>
    <property type="match status" value="1"/>
</dbReference>
<keyword evidence="7" id="KW-1185">Reference proteome</keyword>
<evidence type="ECO:0000256" key="4">
    <source>
        <dbReference type="ARBA" id="ARBA00023014"/>
    </source>
</evidence>
<dbReference type="InterPro" id="IPR058240">
    <property type="entry name" value="rSAM_sf"/>
</dbReference>
<gene>
    <name evidence="6" type="ORF">L21TH_2408</name>
</gene>
<name>R1CS92_9FIRM</name>
<dbReference type="Proteomes" id="UP000013378">
    <property type="component" value="Unassembled WGS sequence"/>
</dbReference>
<dbReference type="GO" id="GO:0046872">
    <property type="term" value="F:metal ion binding"/>
    <property type="evidence" value="ECO:0007669"/>
    <property type="project" value="UniProtKB-KW"/>
</dbReference>
<proteinExistence type="predicted"/>
<dbReference type="InterPro" id="IPR007197">
    <property type="entry name" value="rSAM"/>
</dbReference>
<reference evidence="6 7" key="1">
    <citation type="journal article" date="2015" name="Geomicrobiol. J.">
        <title>Caldisalinibacter kiritimatiensis gen. nov., sp. nov., a moderately thermohalophilic thiosulfate-reducing bacterium from a hypersaline microbial mat.</title>
        <authorList>
            <person name="Ben Hania W."/>
            <person name="Joseph M."/>
            <person name="Fiebig A."/>
            <person name="Bunk B."/>
            <person name="Klenk H.-P."/>
            <person name="Fardeau M.-L."/>
            <person name="Spring S."/>
        </authorList>
    </citation>
    <scope>NUCLEOTIDE SEQUENCE [LARGE SCALE GENOMIC DNA]</scope>
    <source>
        <strain evidence="6 7">L21-TH-D2</strain>
    </source>
</reference>
<feature type="domain" description="Radical SAM core" evidence="5">
    <location>
        <begin position="13"/>
        <end position="230"/>
    </location>
</feature>
<dbReference type="SFLD" id="SFLDG01094">
    <property type="entry name" value="Uncharacterised_Radical_SAM_Su"/>
    <property type="match status" value="1"/>
</dbReference>
<sequence>MQLFKGHQKTSFIDYPDKICTVLFVGGCNFRCPYCHNGELVNNEGEFIDEEYIFDFLNKRRKMLDGVCISGGEATLYNTKLYDFITRVKKLDYLVKLDTNGTNPELLKNLIDNKLIDYVAMDIKAPFDKYEDVVNVKIDIENIKKSIDIIRNSNIDYEFRTTVCKELLTKEDIIELAESIKGSKRYIMQNFKDGETVLAGKGKFTSYKGSELKNIEESIKGWFEEVKIRG</sequence>
<organism evidence="6 7">
    <name type="scientific">Caldisalinibacter kiritimatiensis</name>
    <dbReference type="NCBI Taxonomy" id="1304284"/>
    <lineage>
        <taxon>Bacteria</taxon>
        <taxon>Bacillati</taxon>
        <taxon>Bacillota</taxon>
        <taxon>Tissierellia</taxon>
        <taxon>Tissierellales</taxon>
        <taxon>Thermohalobacteraceae</taxon>
        <taxon>Caldisalinibacter</taxon>
    </lineage>
</organism>
<keyword evidence="2" id="KW-0479">Metal-binding</keyword>
<dbReference type="OrthoDB" id="9782387at2"/>
<dbReference type="NCBIfam" id="TIGR02495">
    <property type="entry name" value="NrdG2"/>
    <property type="match status" value="1"/>
</dbReference>
<dbReference type="SUPFAM" id="SSF102114">
    <property type="entry name" value="Radical SAM enzymes"/>
    <property type="match status" value="1"/>
</dbReference>
<evidence type="ECO:0000256" key="2">
    <source>
        <dbReference type="ARBA" id="ARBA00022723"/>
    </source>
</evidence>
<evidence type="ECO:0000259" key="5">
    <source>
        <dbReference type="PROSITE" id="PS51918"/>
    </source>
</evidence>
<keyword evidence="3" id="KW-0408">Iron</keyword>
<dbReference type="PANTHER" id="PTHR11228:SF27">
    <property type="entry name" value="GLYCYL-RADICAL ENZYME ACTIVATING ENZYME MJ1227-RELATED"/>
    <property type="match status" value="1"/>
</dbReference>
<dbReference type="Pfam" id="PF04055">
    <property type="entry name" value="Radical_SAM"/>
    <property type="match status" value="1"/>
</dbReference>
<dbReference type="GO" id="GO:0051536">
    <property type="term" value="F:iron-sulfur cluster binding"/>
    <property type="evidence" value="ECO:0007669"/>
    <property type="project" value="UniProtKB-KW"/>
</dbReference>
<dbReference type="STRING" id="1304284.L21TH_2408"/>
<evidence type="ECO:0000256" key="1">
    <source>
        <dbReference type="ARBA" id="ARBA00022691"/>
    </source>
</evidence>
<dbReference type="AlphaFoldDB" id="R1CS92"/>
<evidence type="ECO:0000256" key="3">
    <source>
        <dbReference type="ARBA" id="ARBA00023004"/>
    </source>
</evidence>
<accession>R1CS92</accession>
<dbReference type="eggNOG" id="COG1180">
    <property type="taxonomic scope" value="Bacteria"/>
</dbReference>
<dbReference type="Gene3D" id="3.20.20.70">
    <property type="entry name" value="Aldolase class I"/>
    <property type="match status" value="1"/>
</dbReference>
<dbReference type="SFLD" id="SFLDS00029">
    <property type="entry name" value="Radical_SAM"/>
    <property type="match status" value="1"/>
</dbReference>
<evidence type="ECO:0000313" key="6">
    <source>
        <dbReference type="EMBL" id="EOC99573.1"/>
    </source>
</evidence>
<dbReference type="RefSeq" id="WP_006316903.1">
    <property type="nucleotide sequence ID" value="NZ_ARZA01000267.1"/>
</dbReference>
<dbReference type="EMBL" id="ARZA01000267">
    <property type="protein sequence ID" value="EOC99573.1"/>
    <property type="molecule type" value="Genomic_DNA"/>
</dbReference>
<dbReference type="CDD" id="cd01335">
    <property type="entry name" value="Radical_SAM"/>
    <property type="match status" value="1"/>
</dbReference>
<dbReference type="EC" id="1.97.1.4" evidence="6"/>
<dbReference type="PROSITE" id="PS51918">
    <property type="entry name" value="RADICAL_SAM"/>
    <property type="match status" value="1"/>
</dbReference>
<protein>
    <submittedName>
        <fullName evidence="6">Ribonucleotide reductase of class III (Anaerobic), activating protein</fullName>
        <ecNumber evidence="6">1.97.1.4</ecNumber>
    </submittedName>
</protein>
<keyword evidence="6" id="KW-0560">Oxidoreductase</keyword>
<dbReference type="InterPro" id="IPR050377">
    <property type="entry name" value="Radical_SAM_PqqE_MftC-like"/>
</dbReference>
<keyword evidence="4" id="KW-0411">Iron-sulfur</keyword>